<organism evidence="1 2">
    <name type="scientific">Spirosoma fluviale</name>
    <dbReference type="NCBI Taxonomy" id="1597977"/>
    <lineage>
        <taxon>Bacteria</taxon>
        <taxon>Pseudomonadati</taxon>
        <taxon>Bacteroidota</taxon>
        <taxon>Cytophagia</taxon>
        <taxon>Cytophagales</taxon>
        <taxon>Cytophagaceae</taxon>
        <taxon>Spirosoma</taxon>
    </lineage>
</organism>
<evidence type="ECO:0000313" key="2">
    <source>
        <dbReference type="Proteomes" id="UP000219452"/>
    </source>
</evidence>
<keyword evidence="2" id="KW-1185">Reference proteome</keyword>
<dbReference type="Proteomes" id="UP000219452">
    <property type="component" value="Unassembled WGS sequence"/>
</dbReference>
<dbReference type="EMBL" id="OCNH01000001">
    <property type="protein sequence ID" value="SOD82284.1"/>
    <property type="molecule type" value="Genomic_DNA"/>
</dbReference>
<sequence>MNTILLLIGLLLLFAWYIRDRVLERKSKSPAPGDYWGVVLKRPTCELQDEQLINDNVQLTANPTKENLPGRLYYGIPGRSFKGYIWNGRIITGRK</sequence>
<reference evidence="2" key="1">
    <citation type="submission" date="2017-09" db="EMBL/GenBank/DDBJ databases">
        <authorList>
            <person name="Varghese N."/>
            <person name="Submissions S."/>
        </authorList>
    </citation>
    <scope>NUCLEOTIDE SEQUENCE [LARGE SCALE GENOMIC DNA]</scope>
    <source>
        <strain evidence="2">DSM 29961</strain>
    </source>
</reference>
<proteinExistence type="predicted"/>
<name>A0A286FHJ8_9BACT</name>
<evidence type="ECO:0000313" key="1">
    <source>
        <dbReference type="EMBL" id="SOD82284.1"/>
    </source>
</evidence>
<dbReference type="RefSeq" id="WP_097125642.1">
    <property type="nucleotide sequence ID" value="NZ_OCNH01000001.1"/>
</dbReference>
<accession>A0A286FHJ8</accession>
<dbReference type="AlphaFoldDB" id="A0A286FHJ8"/>
<dbReference type="OrthoDB" id="9965951at2"/>
<gene>
    <name evidence="1" type="ORF">SAMN06269250_2085</name>
</gene>
<protein>
    <submittedName>
        <fullName evidence="1">Uncharacterized protein</fullName>
    </submittedName>
</protein>